<feature type="transmembrane region" description="Helical" evidence="1">
    <location>
        <begin position="119"/>
        <end position="136"/>
    </location>
</feature>
<sequence>MALFMFISIALPFIPLMNIARIMSKLFNENSAELELTNNIDAKILWNRIPQIKKKINEHLTDNNVEYEVADFISGEFIKTIYYLIIYWFIGIIYFLLSIIILVNIFFPITTLIPRDIKLQTGIFISIFMPFSVLYLKNFLDFIGQKKLAEYIDKGYFSIKKLNYFIGTNGVYLMSHFIGFFTFLLYIVIIYRYIISIFLEHTILILIISILLYHALIIKYILLRVFLFFDKYKNCKFDLKYSYLIRKNYNFFYMILITLWAYILKKPDINLIYAFTIVFLIDTYYENHKKIVIQLNER</sequence>
<dbReference type="STRING" id="69895.SAMN05192551_1224"/>
<dbReference type="EMBL" id="FOQA01000022">
    <property type="protein sequence ID" value="SFI43065.1"/>
    <property type="molecule type" value="Genomic_DNA"/>
</dbReference>
<feature type="transmembrane region" description="Helical" evidence="1">
    <location>
        <begin position="248"/>
        <end position="263"/>
    </location>
</feature>
<reference evidence="3" key="1">
    <citation type="submission" date="2016-10" db="EMBL/GenBank/DDBJ databases">
        <authorList>
            <person name="Varghese N."/>
            <person name="Submissions S."/>
        </authorList>
    </citation>
    <scope>NUCLEOTIDE SEQUENCE [LARGE SCALE GENOMIC DNA]</scope>
    <source>
        <strain evidence="3">Z-7934</strain>
    </source>
</reference>
<dbReference type="Proteomes" id="UP000199287">
    <property type="component" value="Unassembled WGS sequence"/>
</dbReference>
<feature type="transmembrane region" description="Helical" evidence="1">
    <location>
        <begin position="269"/>
        <end position="285"/>
    </location>
</feature>
<feature type="transmembrane region" description="Helical" evidence="1">
    <location>
        <begin position="81"/>
        <end position="107"/>
    </location>
</feature>
<feature type="transmembrane region" description="Helical" evidence="1">
    <location>
        <begin position="170"/>
        <end position="191"/>
    </location>
</feature>
<protein>
    <submittedName>
        <fullName evidence="2">Uncharacterized protein</fullName>
    </submittedName>
</protein>
<accession>A0A1I3I522</accession>
<proteinExistence type="predicted"/>
<feature type="transmembrane region" description="Helical" evidence="1">
    <location>
        <begin position="6"/>
        <end position="23"/>
    </location>
</feature>
<organism evidence="2 3">
    <name type="scientific">Tindallia magadiensis</name>
    <dbReference type="NCBI Taxonomy" id="69895"/>
    <lineage>
        <taxon>Bacteria</taxon>
        <taxon>Bacillati</taxon>
        <taxon>Bacillota</taxon>
        <taxon>Clostridia</taxon>
        <taxon>Peptostreptococcales</taxon>
        <taxon>Tindalliaceae</taxon>
        <taxon>Tindallia</taxon>
    </lineage>
</organism>
<name>A0A1I3I522_9FIRM</name>
<keyword evidence="3" id="KW-1185">Reference proteome</keyword>
<dbReference type="RefSeq" id="WP_093374002.1">
    <property type="nucleotide sequence ID" value="NZ_FOQA01000022.1"/>
</dbReference>
<dbReference type="AlphaFoldDB" id="A0A1I3I522"/>
<evidence type="ECO:0000313" key="3">
    <source>
        <dbReference type="Proteomes" id="UP000199287"/>
    </source>
</evidence>
<evidence type="ECO:0000256" key="1">
    <source>
        <dbReference type="SAM" id="Phobius"/>
    </source>
</evidence>
<feature type="transmembrane region" description="Helical" evidence="1">
    <location>
        <begin position="203"/>
        <end position="227"/>
    </location>
</feature>
<keyword evidence="1" id="KW-0812">Transmembrane</keyword>
<gene>
    <name evidence="2" type="ORF">SAMN05192551_1224</name>
</gene>
<keyword evidence="1" id="KW-1133">Transmembrane helix</keyword>
<evidence type="ECO:0000313" key="2">
    <source>
        <dbReference type="EMBL" id="SFI43065.1"/>
    </source>
</evidence>
<keyword evidence="1" id="KW-0472">Membrane</keyword>
<dbReference type="OrthoDB" id="10011138at2"/>